<dbReference type="CDD" id="cd01949">
    <property type="entry name" value="GGDEF"/>
    <property type="match status" value="1"/>
</dbReference>
<protein>
    <recommendedName>
        <fullName evidence="1">GGDEF domain-containing protein</fullName>
    </recommendedName>
</protein>
<dbReference type="Pfam" id="PF00990">
    <property type="entry name" value="GGDEF"/>
    <property type="match status" value="1"/>
</dbReference>
<dbReference type="Proteomes" id="UP000250928">
    <property type="component" value="Unassembled WGS sequence"/>
</dbReference>
<dbReference type="NCBIfam" id="TIGR00254">
    <property type="entry name" value="GGDEF"/>
    <property type="match status" value="1"/>
</dbReference>
<proteinExistence type="predicted"/>
<name>A0A6N4E9C8_9GAMM</name>
<evidence type="ECO:0000313" key="3">
    <source>
        <dbReference type="Proteomes" id="UP000250928"/>
    </source>
</evidence>
<dbReference type="EMBL" id="PQCO01000055">
    <property type="protein sequence ID" value="PUE05638.1"/>
    <property type="molecule type" value="Genomic_DNA"/>
</dbReference>
<dbReference type="SMART" id="SM00267">
    <property type="entry name" value="GGDEF"/>
    <property type="match status" value="1"/>
</dbReference>
<gene>
    <name evidence="2" type="ORF">C3L24_00745</name>
</gene>
<dbReference type="PROSITE" id="PS50887">
    <property type="entry name" value="GGDEF"/>
    <property type="match status" value="1"/>
</dbReference>
<dbReference type="InterPro" id="IPR043128">
    <property type="entry name" value="Rev_trsase/Diguanyl_cyclase"/>
</dbReference>
<sequence>MSQNLSRGSDTLVISLLWDITEKKQNEELIARQANFDTLSGLPNRRMLGELLDREIARLGWRGGRLALMYIDLDLFKEVNDSLGHGVGDRLLAEAGERLRDGVGESDVVARIGGDEFAVILSAVEDDSHVDLAAQNLIDALGRPFGIDEHQVYVSASVGITLFPDDAREREQLERNADQAMFLAKRNGRGQFAR</sequence>
<comment type="caution">
    <text evidence="2">The sequence shown here is derived from an EMBL/GenBank/DDBJ whole genome shotgun (WGS) entry which is preliminary data.</text>
</comment>
<dbReference type="PANTHER" id="PTHR46663:SF3">
    <property type="entry name" value="SLL0267 PROTEIN"/>
    <property type="match status" value="1"/>
</dbReference>
<accession>A0A6N4E9C8</accession>
<dbReference type="InterPro" id="IPR000160">
    <property type="entry name" value="GGDEF_dom"/>
</dbReference>
<dbReference type="Gene3D" id="3.30.70.270">
    <property type="match status" value="1"/>
</dbReference>
<evidence type="ECO:0000313" key="2">
    <source>
        <dbReference type="EMBL" id="PUE05638.1"/>
    </source>
</evidence>
<dbReference type="SUPFAM" id="SSF55073">
    <property type="entry name" value="Nucleotide cyclase"/>
    <property type="match status" value="1"/>
</dbReference>
<organism evidence="2 3">
    <name type="scientific">Candidatus Sedimenticola endophacoides</name>
    <dbReference type="NCBI Taxonomy" id="2548426"/>
    <lineage>
        <taxon>Bacteria</taxon>
        <taxon>Pseudomonadati</taxon>
        <taxon>Pseudomonadota</taxon>
        <taxon>Gammaproteobacteria</taxon>
        <taxon>Chromatiales</taxon>
        <taxon>Sedimenticolaceae</taxon>
        <taxon>Sedimenticola</taxon>
    </lineage>
</organism>
<dbReference type="PANTHER" id="PTHR46663">
    <property type="entry name" value="DIGUANYLATE CYCLASE DGCT-RELATED"/>
    <property type="match status" value="1"/>
</dbReference>
<dbReference type="InterPro" id="IPR052163">
    <property type="entry name" value="DGC-Regulatory_Protein"/>
</dbReference>
<feature type="domain" description="GGDEF" evidence="1">
    <location>
        <begin position="64"/>
        <end position="194"/>
    </location>
</feature>
<dbReference type="InterPro" id="IPR029787">
    <property type="entry name" value="Nucleotide_cyclase"/>
</dbReference>
<evidence type="ECO:0000259" key="1">
    <source>
        <dbReference type="PROSITE" id="PS50887"/>
    </source>
</evidence>
<dbReference type="AlphaFoldDB" id="A0A6N4E9C8"/>
<reference evidence="2 3" key="1">
    <citation type="submission" date="2018-01" db="EMBL/GenBank/DDBJ databases">
        <title>Novel co-symbiosis in the lucinid bivalve Phacoides pectinatus.</title>
        <authorList>
            <person name="Lim S.J."/>
            <person name="Davis B.G."/>
            <person name="Gill D.E."/>
            <person name="Engel A.S."/>
            <person name="Anderson L.C."/>
            <person name="Campbell B.J."/>
        </authorList>
    </citation>
    <scope>NUCLEOTIDE SEQUENCE [LARGE SCALE GENOMIC DNA]</scope>
    <source>
        <strain evidence="2">N3_P5</strain>
    </source>
</reference>